<reference evidence="1 2" key="1">
    <citation type="submission" date="2019-07" db="EMBL/GenBank/DDBJ databases">
        <title>Genome sequencing for Formosa sp. PS13.</title>
        <authorList>
            <person name="Park S.-J."/>
        </authorList>
    </citation>
    <scope>NUCLEOTIDE SEQUENCE [LARGE SCALE GENOMIC DNA]</scope>
    <source>
        <strain evidence="1 2">PS13</strain>
    </source>
</reference>
<protein>
    <submittedName>
        <fullName evidence="1">Alpha-ketoglutarate decarboxylase</fullName>
    </submittedName>
</protein>
<organism evidence="1 2">
    <name type="scientific">Formosa sediminum</name>
    <dbReference type="NCBI Taxonomy" id="2594004"/>
    <lineage>
        <taxon>Bacteria</taxon>
        <taxon>Pseudomonadati</taxon>
        <taxon>Bacteroidota</taxon>
        <taxon>Flavobacteriia</taxon>
        <taxon>Flavobacteriales</taxon>
        <taxon>Flavobacteriaceae</taxon>
        <taxon>Formosa</taxon>
    </lineage>
</organism>
<dbReference type="Proteomes" id="UP000319209">
    <property type="component" value="Chromosome"/>
</dbReference>
<dbReference type="AlphaFoldDB" id="A0A516GNB9"/>
<name>A0A516GNB9_9FLAO</name>
<gene>
    <name evidence="1" type="ORF">FNB79_03095</name>
</gene>
<keyword evidence="2" id="KW-1185">Reference proteome</keyword>
<dbReference type="EMBL" id="CP041637">
    <property type="protein sequence ID" value="QDO92999.1"/>
    <property type="molecule type" value="Genomic_DNA"/>
</dbReference>
<evidence type="ECO:0000313" key="1">
    <source>
        <dbReference type="EMBL" id="QDO92999.1"/>
    </source>
</evidence>
<accession>A0A516GNB9</accession>
<proteinExistence type="predicted"/>
<dbReference type="RefSeq" id="WP_143379906.1">
    <property type="nucleotide sequence ID" value="NZ_CP041637.1"/>
</dbReference>
<sequence>MKKNNEYFIKTTILILFFSLSFKNITAQNSSFNENVRFGGGIGLGFSNNFFSATLEPSALYQFNSQWALGVGLNFTYNSQKDFYKSTIIGGTLTGLYTPIPNIQLSGEFQQLHVNRKYDNAAVFYRDEKYWFPALLLGVGYQTNNVTVGVRYDVLYDDDKSIYGSPWSPFLRVYF</sequence>
<evidence type="ECO:0000313" key="2">
    <source>
        <dbReference type="Proteomes" id="UP000319209"/>
    </source>
</evidence>
<dbReference type="KEGG" id="fop:FNB79_03095"/>
<dbReference type="OrthoDB" id="1160493at2"/>